<reference evidence="2" key="1">
    <citation type="submission" date="2023-03" db="EMBL/GenBank/DDBJ databases">
        <title>Massive genome expansion in bonnet fungi (Mycena s.s.) driven by repeated elements and novel gene families across ecological guilds.</title>
        <authorList>
            <consortium name="Lawrence Berkeley National Laboratory"/>
            <person name="Harder C.B."/>
            <person name="Miyauchi S."/>
            <person name="Viragh M."/>
            <person name="Kuo A."/>
            <person name="Thoen E."/>
            <person name="Andreopoulos B."/>
            <person name="Lu D."/>
            <person name="Skrede I."/>
            <person name="Drula E."/>
            <person name="Henrissat B."/>
            <person name="Morin E."/>
            <person name="Kohler A."/>
            <person name="Barry K."/>
            <person name="LaButti K."/>
            <person name="Morin E."/>
            <person name="Salamov A."/>
            <person name="Lipzen A."/>
            <person name="Mereny Z."/>
            <person name="Hegedus B."/>
            <person name="Baldrian P."/>
            <person name="Stursova M."/>
            <person name="Weitz H."/>
            <person name="Taylor A."/>
            <person name="Grigoriev I.V."/>
            <person name="Nagy L.G."/>
            <person name="Martin F."/>
            <person name="Kauserud H."/>
        </authorList>
    </citation>
    <scope>NUCLEOTIDE SEQUENCE</scope>
    <source>
        <strain evidence="2">CBHHK182m</strain>
    </source>
</reference>
<feature type="region of interest" description="Disordered" evidence="1">
    <location>
        <begin position="1"/>
        <end position="77"/>
    </location>
</feature>
<feature type="compositionally biased region" description="Basic and acidic residues" evidence="1">
    <location>
        <begin position="43"/>
        <end position="59"/>
    </location>
</feature>
<name>A0AAD7JTG3_9AGAR</name>
<evidence type="ECO:0000313" key="2">
    <source>
        <dbReference type="EMBL" id="KAJ7771673.1"/>
    </source>
</evidence>
<dbReference type="EMBL" id="JARKIB010000015">
    <property type="protein sequence ID" value="KAJ7771673.1"/>
    <property type="molecule type" value="Genomic_DNA"/>
</dbReference>
<accession>A0AAD7JTG3</accession>
<gene>
    <name evidence="2" type="ORF">B0H16DRAFT_1514274</name>
</gene>
<feature type="compositionally biased region" description="Basic residues" evidence="1">
    <location>
        <begin position="1"/>
        <end position="16"/>
    </location>
</feature>
<comment type="caution">
    <text evidence="2">The sequence shown here is derived from an EMBL/GenBank/DDBJ whole genome shotgun (WGS) entry which is preliminary data.</text>
</comment>
<evidence type="ECO:0000256" key="1">
    <source>
        <dbReference type="SAM" id="MobiDB-lite"/>
    </source>
</evidence>
<evidence type="ECO:0000313" key="3">
    <source>
        <dbReference type="Proteomes" id="UP001215598"/>
    </source>
</evidence>
<evidence type="ECO:0008006" key="4">
    <source>
        <dbReference type="Google" id="ProtNLM"/>
    </source>
</evidence>
<keyword evidence="3" id="KW-1185">Reference proteome</keyword>
<proteinExistence type="predicted"/>
<protein>
    <recommendedName>
        <fullName evidence="4">Protein kinase domain-containing protein</fullName>
    </recommendedName>
</protein>
<dbReference type="AlphaFoldDB" id="A0AAD7JTG3"/>
<organism evidence="2 3">
    <name type="scientific">Mycena metata</name>
    <dbReference type="NCBI Taxonomy" id="1033252"/>
    <lineage>
        <taxon>Eukaryota</taxon>
        <taxon>Fungi</taxon>
        <taxon>Dikarya</taxon>
        <taxon>Basidiomycota</taxon>
        <taxon>Agaricomycotina</taxon>
        <taxon>Agaricomycetes</taxon>
        <taxon>Agaricomycetidae</taxon>
        <taxon>Agaricales</taxon>
        <taxon>Marasmiineae</taxon>
        <taxon>Mycenaceae</taxon>
        <taxon>Mycena</taxon>
    </lineage>
</organism>
<dbReference type="Proteomes" id="UP001215598">
    <property type="component" value="Unassembled WGS sequence"/>
</dbReference>
<sequence length="675" mass="76332">MRRGFLNKSPKTKTKASKSEPKSNSATVKQTPEPASHTTNLTPDKDASHENNTEAKSNADRNCGNEPPFNPHRPPEWLIKEHSKNGETRFIFRVWPRDPKGATAVMEAEMPGKQAPGGIPYWGATLYDFYSYRPIPEVNNYIMTSTGSRLAAKMRELGELEAAAPEIMWADMEEDPRQLEHARATEVPVPEPPLDEHCDIAEIKPENYPGPWPIVPFSFMKRGQPKLETILPYTLLPKKLIVHDPWKLLAMKGYSSDDEDEEEKPSPDAYSLLKSERQHEVYRKRVDDSDFLIFPDEIDQENGEKPLPTLRIKVPPYPHKDVTPAAHLYISPGSKAGTGHHSEVFHAEWELPRALLVPDVLCQQCAESGELERIVADAVGDKPYGYVDEKVEVRPQGVVDVSKRTLVGHEHDESITREFRIVEPRKVERTRVYQGPIVDIHTKVKWQTPGRGANCAHIQTGFQFGGPDERERTRPPTAAVRVCAKLSREHDAHLAREAKVYQAFPTHLSEHWSGYNLVRPSREPVPVGAVVPQFYGYYTPAAREPNATYLSPVMLLENCGTPLDLTGLSADQKKECWSLVYRLHHADWVHESVAERNIMMQTGPWMRGYELGTAENISFRVIDFGRSLYCGQPAKEGEEDVYADLRAPGQNVDDIIYRERGDVDRLLSQGFLYSG</sequence>